<dbReference type="SUPFAM" id="SSF56112">
    <property type="entry name" value="Protein kinase-like (PK-like)"/>
    <property type="match status" value="1"/>
</dbReference>
<gene>
    <name evidence="18" type="ORF">ACAT0790_LOCUS21014</name>
</gene>
<dbReference type="PROSITE" id="PS00108">
    <property type="entry name" value="PROTEIN_KINASE_ST"/>
    <property type="match status" value="1"/>
</dbReference>
<comment type="catalytic activity">
    <reaction evidence="13">
        <text>L-threonyl-[protein] + ATP = O-phospho-L-threonyl-[protein] + ADP + H(+)</text>
        <dbReference type="Rhea" id="RHEA:46608"/>
        <dbReference type="Rhea" id="RHEA-COMP:11060"/>
        <dbReference type="Rhea" id="RHEA-COMP:11605"/>
        <dbReference type="ChEBI" id="CHEBI:15378"/>
        <dbReference type="ChEBI" id="CHEBI:30013"/>
        <dbReference type="ChEBI" id="CHEBI:30616"/>
        <dbReference type="ChEBI" id="CHEBI:61977"/>
        <dbReference type="ChEBI" id="CHEBI:456216"/>
        <dbReference type="EC" id="2.7.11.1"/>
    </reaction>
</comment>
<evidence type="ECO:0000256" key="8">
    <source>
        <dbReference type="ARBA" id="ARBA00022741"/>
    </source>
</evidence>
<keyword evidence="4 16" id="KW-0723">Serine/threonine-protein kinase</keyword>
<keyword evidence="5" id="KW-0808">Transferase</keyword>
<dbReference type="SMART" id="SM00220">
    <property type="entry name" value="S_TKc"/>
    <property type="match status" value="1"/>
</dbReference>
<dbReference type="GO" id="GO:0005524">
    <property type="term" value="F:ATP binding"/>
    <property type="evidence" value="ECO:0007669"/>
    <property type="project" value="UniProtKB-UniRule"/>
</dbReference>
<comment type="catalytic activity">
    <reaction evidence="14">
        <text>L-seryl-[protein] + ATP = O-phospho-L-seryl-[protein] + ADP + H(+)</text>
        <dbReference type="Rhea" id="RHEA:17989"/>
        <dbReference type="Rhea" id="RHEA-COMP:9863"/>
        <dbReference type="Rhea" id="RHEA-COMP:11604"/>
        <dbReference type="ChEBI" id="CHEBI:15378"/>
        <dbReference type="ChEBI" id="CHEBI:29999"/>
        <dbReference type="ChEBI" id="CHEBI:30616"/>
        <dbReference type="ChEBI" id="CHEBI:83421"/>
        <dbReference type="ChEBI" id="CHEBI:456216"/>
        <dbReference type="EC" id="2.7.11.1"/>
    </reaction>
</comment>
<evidence type="ECO:0000256" key="6">
    <source>
        <dbReference type="ARBA" id="ARBA00022723"/>
    </source>
</evidence>
<reference evidence="18" key="1">
    <citation type="submission" date="2021-01" db="EMBL/GenBank/DDBJ databases">
        <authorList>
            <person name="Corre E."/>
            <person name="Pelletier E."/>
            <person name="Niang G."/>
            <person name="Scheremetjew M."/>
            <person name="Finn R."/>
            <person name="Kale V."/>
            <person name="Holt S."/>
            <person name="Cochrane G."/>
            <person name="Meng A."/>
            <person name="Brown T."/>
            <person name="Cohen L."/>
        </authorList>
    </citation>
    <scope>NUCLEOTIDE SEQUENCE</scope>
    <source>
        <strain evidence="18">OF101</strain>
    </source>
</reference>
<feature type="binding site" evidence="15">
    <location>
        <position position="125"/>
    </location>
    <ligand>
        <name>ATP</name>
        <dbReference type="ChEBI" id="CHEBI:30616"/>
    </ligand>
</feature>
<dbReference type="AlphaFoldDB" id="A0A7S1MDK3"/>
<dbReference type="CDD" id="cd05117">
    <property type="entry name" value="STKc_CAMK"/>
    <property type="match status" value="1"/>
</dbReference>
<organism evidence="18">
    <name type="scientific">Alexandrium catenella</name>
    <name type="common">Red tide dinoflagellate</name>
    <name type="synonym">Gonyaulax catenella</name>
    <dbReference type="NCBI Taxonomy" id="2925"/>
    <lineage>
        <taxon>Eukaryota</taxon>
        <taxon>Sar</taxon>
        <taxon>Alveolata</taxon>
        <taxon>Dinophyceae</taxon>
        <taxon>Gonyaulacales</taxon>
        <taxon>Pyrocystaceae</taxon>
        <taxon>Alexandrium</taxon>
    </lineage>
</organism>
<dbReference type="EC" id="2.7.11.1" evidence="3"/>
<dbReference type="Pfam" id="PF00069">
    <property type="entry name" value="Pkinase"/>
    <property type="match status" value="1"/>
</dbReference>
<evidence type="ECO:0000256" key="5">
    <source>
        <dbReference type="ARBA" id="ARBA00022679"/>
    </source>
</evidence>
<evidence type="ECO:0000256" key="1">
    <source>
        <dbReference type="ARBA" id="ARBA00001946"/>
    </source>
</evidence>
<dbReference type="FunFam" id="1.10.510.10:FF:000571">
    <property type="entry name" value="Maternal embryonic leucine zipper kinase"/>
    <property type="match status" value="1"/>
</dbReference>
<dbReference type="EMBL" id="HBGE01034633">
    <property type="protein sequence ID" value="CAD9128626.1"/>
    <property type="molecule type" value="Transcribed_RNA"/>
</dbReference>
<dbReference type="Gene3D" id="3.30.200.20">
    <property type="entry name" value="Phosphorylase Kinase, domain 1"/>
    <property type="match status" value="1"/>
</dbReference>
<comment type="subunit">
    <text evidence="2">Monomer.</text>
</comment>
<dbReference type="GO" id="GO:0004674">
    <property type="term" value="F:protein serine/threonine kinase activity"/>
    <property type="evidence" value="ECO:0007669"/>
    <property type="project" value="UniProtKB-KW"/>
</dbReference>
<dbReference type="InterPro" id="IPR011009">
    <property type="entry name" value="Kinase-like_dom_sf"/>
</dbReference>
<keyword evidence="7" id="KW-0677">Repeat</keyword>
<evidence type="ECO:0000313" key="18">
    <source>
        <dbReference type="EMBL" id="CAD9128626.1"/>
    </source>
</evidence>
<dbReference type="InterPro" id="IPR000719">
    <property type="entry name" value="Prot_kinase_dom"/>
</dbReference>
<evidence type="ECO:0000256" key="9">
    <source>
        <dbReference type="ARBA" id="ARBA00022777"/>
    </source>
</evidence>
<evidence type="ECO:0000256" key="13">
    <source>
        <dbReference type="ARBA" id="ARBA00047899"/>
    </source>
</evidence>
<comment type="similarity">
    <text evidence="12">Belongs to the protein kinase superfamily. Ser/Thr protein kinase family. CDPK subfamily.</text>
</comment>
<dbReference type="InterPro" id="IPR017441">
    <property type="entry name" value="Protein_kinase_ATP_BS"/>
</dbReference>
<accession>A0A7S1MDK3</accession>
<dbReference type="InterPro" id="IPR050205">
    <property type="entry name" value="CDPK_Ser/Thr_kinases"/>
</dbReference>
<proteinExistence type="inferred from homology"/>
<evidence type="ECO:0000256" key="15">
    <source>
        <dbReference type="PROSITE-ProRule" id="PRU10141"/>
    </source>
</evidence>
<dbReference type="GO" id="GO:0046872">
    <property type="term" value="F:metal ion binding"/>
    <property type="evidence" value="ECO:0007669"/>
    <property type="project" value="UniProtKB-KW"/>
</dbReference>
<keyword evidence="9" id="KW-0418">Kinase</keyword>
<dbReference type="PROSITE" id="PS50011">
    <property type="entry name" value="PROTEIN_KINASE_DOM"/>
    <property type="match status" value="1"/>
</dbReference>
<keyword evidence="8 15" id="KW-0547">Nucleotide-binding</keyword>
<evidence type="ECO:0000256" key="3">
    <source>
        <dbReference type="ARBA" id="ARBA00012513"/>
    </source>
</evidence>
<sequence>MGACASDDPPADFLEAGEDMDSLEASQATGWSRRPSTDTTFTAGMVGILECPNAVRWCRRTSNSTESTAACESVYSGSDTDSEYDGQLALEDLYDVDVDPIGEGSYGSVHKCKYIQTGSVRAVKKIRKGLVDDIKELGQEMETLKMMSHPNVIMLLETFQDTENMSLVTELCEGGDLFEQVVASGHLSESQAASAMQQIFHATSYVHECNIIHRDLKPDNFLLLTTDPIEQNTVKLVDFGLSCRSELGAVHTEVVGTPHYMAPEVFNRQYDRRCDLWSCGVVLYVLLSGRTPFGGHYPEDIRRRVCHDHYSFRGNVWEKVSDGARDLIGRLMEKDTERRLTSEEASRHDWVVTMPPRRSHVEQEDLSKATGQDWPKKAVLPASAWNSDEAQTQQLRETFDKLDRSGRSALHLQDLSVVLNEAASNAPAEDLDASLRKLDAGISGAFVS</sequence>
<dbReference type="InterPro" id="IPR008271">
    <property type="entry name" value="Ser/Thr_kinase_AS"/>
</dbReference>
<keyword evidence="6" id="KW-0479">Metal-binding</keyword>
<feature type="domain" description="Protein kinase" evidence="17">
    <location>
        <begin position="95"/>
        <end position="351"/>
    </location>
</feature>
<evidence type="ECO:0000256" key="14">
    <source>
        <dbReference type="ARBA" id="ARBA00048679"/>
    </source>
</evidence>
<evidence type="ECO:0000256" key="12">
    <source>
        <dbReference type="ARBA" id="ARBA00024334"/>
    </source>
</evidence>
<evidence type="ECO:0000256" key="16">
    <source>
        <dbReference type="RuleBase" id="RU000304"/>
    </source>
</evidence>
<evidence type="ECO:0000256" key="10">
    <source>
        <dbReference type="ARBA" id="ARBA00022837"/>
    </source>
</evidence>
<name>A0A7S1MDK3_ALECA</name>
<dbReference type="Gene3D" id="1.10.510.10">
    <property type="entry name" value="Transferase(Phosphotransferase) domain 1"/>
    <property type="match status" value="1"/>
</dbReference>
<evidence type="ECO:0000256" key="2">
    <source>
        <dbReference type="ARBA" id="ARBA00011245"/>
    </source>
</evidence>
<evidence type="ECO:0000259" key="17">
    <source>
        <dbReference type="PROSITE" id="PS50011"/>
    </source>
</evidence>
<dbReference type="FunFam" id="3.30.200.20:FF:000315">
    <property type="entry name" value="Calcium-dependent protein kinase 3"/>
    <property type="match status" value="1"/>
</dbReference>
<keyword evidence="11 15" id="KW-0067">ATP-binding</keyword>
<dbReference type="PROSITE" id="PS00107">
    <property type="entry name" value="PROTEIN_KINASE_ATP"/>
    <property type="match status" value="1"/>
</dbReference>
<comment type="cofactor">
    <cofactor evidence="1">
        <name>Mg(2+)</name>
        <dbReference type="ChEBI" id="CHEBI:18420"/>
    </cofactor>
</comment>
<keyword evidence="10" id="KW-0106">Calcium</keyword>
<protein>
    <recommendedName>
        <fullName evidence="3">non-specific serine/threonine protein kinase</fullName>
        <ecNumber evidence="3">2.7.11.1</ecNumber>
    </recommendedName>
</protein>
<dbReference type="PANTHER" id="PTHR24349">
    <property type="entry name" value="SERINE/THREONINE-PROTEIN KINASE"/>
    <property type="match status" value="1"/>
</dbReference>
<evidence type="ECO:0000256" key="11">
    <source>
        <dbReference type="ARBA" id="ARBA00022840"/>
    </source>
</evidence>
<evidence type="ECO:0000256" key="4">
    <source>
        <dbReference type="ARBA" id="ARBA00022527"/>
    </source>
</evidence>
<evidence type="ECO:0000256" key="7">
    <source>
        <dbReference type="ARBA" id="ARBA00022737"/>
    </source>
</evidence>